<proteinExistence type="predicted"/>
<keyword evidence="3" id="KW-1000">Mitochondrion outer membrane</keyword>
<dbReference type="Pfam" id="PF17171">
    <property type="entry name" value="GST_C_6"/>
    <property type="match status" value="1"/>
</dbReference>
<evidence type="ECO:0000259" key="8">
    <source>
        <dbReference type="Pfam" id="PF10568"/>
    </source>
</evidence>
<dbReference type="InterPro" id="IPR050931">
    <property type="entry name" value="Mito_Protein_Transport_Metaxin"/>
</dbReference>
<evidence type="ECO:0000256" key="3">
    <source>
        <dbReference type="ARBA" id="ARBA00022787"/>
    </source>
</evidence>
<name>A0A8J8WJ10_9EURO</name>
<comment type="subcellular location">
    <subcellularLocation>
        <location evidence="1">Mitochondrion outer membrane</location>
    </subcellularLocation>
</comment>
<dbReference type="CDD" id="cd03078">
    <property type="entry name" value="GST_N_Metaxin1_like"/>
    <property type="match status" value="1"/>
</dbReference>
<reference evidence="10" key="1">
    <citation type="journal article" date="2020" name="Front. Microbiol.">
        <title>Gene regulatory networks of Penicillium echinulatum 2HH and Penicillium oxalicum 114-2 inferred by a computational biology approach.</title>
        <authorList>
            <person name="Lenz A.R."/>
            <person name="Galan-Vasquez E."/>
            <person name="Balbinot E."/>
            <person name="De Abreu F.P."/>
            <person name="De Oliveira N.S."/>
            <person name="Da Rosa L.O."/>
            <person name="De Avila E Silva S."/>
            <person name="Camassola M."/>
            <person name="Dillon A.J.P."/>
            <person name="Perez-Rueda E."/>
        </authorList>
    </citation>
    <scope>NUCLEOTIDE SEQUENCE</scope>
    <source>
        <strain evidence="10">S1M29</strain>
    </source>
</reference>
<evidence type="ECO:0000259" key="9">
    <source>
        <dbReference type="Pfam" id="PF17171"/>
    </source>
</evidence>
<dbReference type="OrthoDB" id="5835136at2759"/>
<dbReference type="GO" id="GO:0015031">
    <property type="term" value="P:protein transport"/>
    <property type="evidence" value="ECO:0007669"/>
    <property type="project" value="UniProtKB-KW"/>
</dbReference>
<dbReference type="Pfam" id="PF10568">
    <property type="entry name" value="Tom37"/>
    <property type="match status" value="1"/>
</dbReference>
<feature type="domain" description="Mitochondrial outer membrane transport complex Sam37/metaxin N-terminal" evidence="8">
    <location>
        <begin position="21"/>
        <end position="145"/>
    </location>
</feature>
<feature type="transmembrane region" description="Helical" evidence="7">
    <location>
        <begin position="375"/>
        <end position="395"/>
    </location>
</feature>
<dbReference type="InterPro" id="IPR033468">
    <property type="entry name" value="Metaxin_GST"/>
</dbReference>
<sequence>MVLQLHVWGPAFNLPSIDAQCLAAIAYCSLTLPKGSWELVATSDPSVSPTGELPALQDDSTWVSRFRNIVDYLRQYSNGEWDLDGLLEGTARADTIAFSSFIESRGQTLIDLSLYVSSQNYYGNTSPAYGSLLQWPNQWILPPRLHSAAKARTEHLGLSSLDIQAMQEQRQREHSAAVAAGRVPKNLIPRPQDTVSKLLGRTAQHNHFRLEALTGEFFEPLEAMIGDKSYFLASSEDDSPSSLDCIALGYLSLALVPELTFPWLRDAMRTKSPHLTAYTERMRRLCFGEQPVEIAHAFSPETAPSSLLPWRAPSRISAVAVSNTLLDTLAESLPLVRTLRSHNKLKEGAQSADAGLSDMEKKIVSQAADAGKNDLYASVATVVGGLAALVGYMFYIGMIRPTGSGDEEFVEEVEGEEEASVFDAGSATDFLGAGFSGFQ</sequence>
<dbReference type="AlphaFoldDB" id="A0A8J8WJ10"/>
<dbReference type="GO" id="GO:0001401">
    <property type="term" value="C:SAM complex"/>
    <property type="evidence" value="ECO:0007669"/>
    <property type="project" value="InterPro"/>
</dbReference>
<keyword evidence="2" id="KW-0813">Transport</keyword>
<feature type="domain" description="Metaxin glutathione S-transferase" evidence="9">
    <location>
        <begin position="218"/>
        <end position="282"/>
    </location>
</feature>
<keyword evidence="5" id="KW-0496">Mitochondrion</keyword>
<evidence type="ECO:0000256" key="1">
    <source>
        <dbReference type="ARBA" id="ARBA00004294"/>
    </source>
</evidence>
<dbReference type="PANTHER" id="PTHR12289">
    <property type="entry name" value="METAXIN RELATED"/>
    <property type="match status" value="1"/>
</dbReference>
<keyword evidence="7" id="KW-1133">Transmembrane helix</keyword>
<accession>A0A8J8WJ10</accession>
<evidence type="ECO:0000256" key="6">
    <source>
        <dbReference type="ARBA" id="ARBA00023136"/>
    </source>
</evidence>
<dbReference type="Proteomes" id="UP000631181">
    <property type="component" value="Unassembled WGS sequence"/>
</dbReference>
<evidence type="ECO:0000256" key="5">
    <source>
        <dbReference type="ARBA" id="ARBA00023128"/>
    </source>
</evidence>
<evidence type="ECO:0000256" key="4">
    <source>
        <dbReference type="ARBA" id="ARBA00022927"/>
    </source>
</evidence>
<evidence type="ECO:0000256" key="2">
    <source>
        <dbReference type="ARBA" id="ARBA00022448"/>
    </source>
</evidence>
<protein>
    <recommendedName>
        <fullName evidence="12">Mitochondrial outer membrane transport complex Sam37/metaxin N-terminal domain-containing protein</fullName>
    </recommendedName>
</protein>
<keyword evidence="7" id="KW-0812">Transmembrane</keyword>
<keyword evidence="6 7" id="KW-0472">Membrane</keyword>
<organism evidence="10 11">
    <name type="scientific">Penicillium ucsense</name>
    <dbReference type="NCBI Taxonomy" id="2839758"/>
    <lineage>
        <taxon>Eukaryota</taxon>
        <taxon>Fungi</taxon>
        <taxon>Dikarya</taxon>
        <taxon>Ascomycota</taxon>
        <taxon>Pezizomycotina</taxon>
        <taxon>Eurotiomycetes</taxon>
        <taxon>Eurotiomycetidae</taxon>
        <taxon>Eurotiales</taxon>
        <taxon>Aspergillaceae</taxon>
        <taxon>Penicillium</taxon>
    </lineage>
</organism>
<evidence type="ECO:0000313" key="11">
    <source>
        <dbReference type="Proteomes" id="UP000631181"/>
    </source>
</evidence>
<gene>
    <name evidence="10" type="ORF">PECM_002081</name>
</gene>
<dbReference type="GO" id="GO:0007005">
    <property type="term" value="P:mitochondrion organization"/>
    <property type="evidence" value="ECO:0007669"/>
    <property type="project" value="TreeGrafter"/>
</dbReference>
<dbReference type="PANTHER" id="PTHR12289:SF41">
    <property type="entry name" value="FAILED AXON CONNECTIONS-RELATED"/>
    <property type="match status" value="1"/>
</dbReference>
<keyword evidence="11" id="KW-1185">Reference proteome</keyword>
<dbReference type="EMBL" id="WIWV01000015">
    <property type="protein sequence ID" value="KAF7718402.1"/>
    <property type="molecule type" value="Genomic_DNA"/>
</dbReference>
<dbReference type="InterPro" id="IPR019564">
    <property type="entry name" value="Sam37/metaxin_N"/>
</dbReference>
<comment type="caution">
    <text evidence="10">The sequence shown here is derived from an EMBL/GenBank/DDBJ whole genome shotgun (WGS) entry which is preliminary data.</text>
</comment>
<evidence type="ECO:0000256" key="7">
    <source>
        <dbReference type="SAM" id="Phobius"/>
    </source>
</evidence>
<evidence type="ECO:0008006" key="12">
    <source>
        <dbReference type="Google" id="ProtNLM"/>
    </source>
</evidence>
<evidence type="ECO:0000313" key="10">
    <source>
        <dbReference type="EMBL" id="KAF7718402.1"/>
    </source>
</evidence>
<keyword evidence="4" id="KW-0653">Protein transport</keyword>